<organism evidence="8">
    <name type="scientific">marine sediment metagenome</name>
    <dbReference type="NCBI Taxonomy" id="412755"/>
    <lineage>
        <taxon>unclassified sequences</taxon>
        <taxon>metagenomes</taxon>
        <taxon>ecological metagenomes</taxon>
    </lineage>
</organism>
<dbReference type="GO" id="GO:0000049">
    <property type="term" value="F:tRNA binding"/>
    <property type="evidence" value="ECO:0007669"/>
    <property type="project" value="InterPro"/>
</dbReference>
<evidence type="ECO:0000256" key="2">
    <source>
        <dbReference type="ARBA" id="ARBA00022598"/>
    </source>
</evidence>
<dbReference type="EC" id="6.1.1.20" evidence="1"/>
<gene>
    <name evidence="8" type="ORF">S03H2_14360</name>
</gene>
<evidence type="ECO:0000259" key="7">
    <source>
        <dbReference type="PROSITE" id="PS50862"/>
    </source>
</evidence>
<name>X1GPT2_9ZZZZ</name>
<dbReference type="Pfam" id="PF01409">
    <property type="entry name" value="tRNA-synt_2d"/>
    <property type="match status" value="1"/>
</dbReference>
<keyword evidence="6" id="KW-0030">Aminoacyl-tRNA synthetase</keyword>
<accession>X1GPT2</accession>
<evidence type="ECO:0000256" key="6">
    <source>
        <dbReference type="ARBA" id="ARBA00023146"/>
    </source>
</evidence>
<dbReference type="PANTHER" id="PTHR11538:SF40">
    <property type="entry name" value="PHENYLALANINE--TRNA LIGASE ALPHA SUBUNIT"/>
    <property type="match status" value="1"/>
</dbReference>
<evidence type="ECO:0000256" key="3">
    <source>
        <dbReference type="ARBA" id="ARBA00022741"/>
    </source>
</evidence>
<feature type="non-terminal residue" evidence="8">
    <location>
        <position position="1"/>
    </location>
</feature>
<feature type="domain" description="Aminoacyl-transfer RNA synthetases class-II family profile" evidence="7">
    <location>
        <begin position="1"/>
        <end position="98"/>
    </location>
</feature>
<comment type="caution">
    <text evidence="8">The sequence shown here is derived from an EMBL/GenBank/DDBJ whole genome shotgun (WGS) entry which is preliminary data.</text>
</comment>
<dbReference type="GO" id="GO:0005737">
    <property type="term" value="C:cytoplasm"/>
    <property type="evidence" value="ECO:0007669"/>
    <property type="project" value="TreeGrafter"/>
</dbReference>
<proteinExistence type="predicted"/>
<keyword evidence="3" id="KW-0547">Nucleotide-binding</keyword>
<dbReference type="SUPFAM" id="SSF55681">
    <property type="entry name" value="Class II aaRS and biotin synthetases"/>
    <property type="match status" value="1"/>
</dbReference>
<dbReference type="Gene3D" id="3.30.930.10">
    <property type="entry name" value="Bira Bifunctional Protein, Domain 2"/>
    <property type="match status" value="1"/>
</dbReference>
<evidence type="ECO:0000256" key="4">
    <source>
        <dbReference type="ARBA" id="ARBA00022840"/>
    </source>
</evidence>
<evidence type="ECO:0000313" key="8">
    <source>
        <dbReference type="EMBL" id="GAH43619.1"/>
    </source>
</evidence>
<evidence type="ECO:0000256" key="1">
    <source>
        <dbReference type="ARBA" id="ARBA00012814"/>
    </source>
</evidence>
<dbReference type="PROSITE" id="PS50862">
    <property type="entry name" value="AA_TRNA_LIGASE_II"/>
    <property type="match status" value="1"/>
</dbReference>
<keyword evidence="2" id="KW-0436">Ligase</keyword>
<dbReference type="InterPro" id="IPR002319">
    <property type="entry name" value="Phenylalanyl-tRNA_Synthase"/>
</dbReference>
<sequence>VGVMREFYQRLGFDDIRIRPGYFPYTEPSMEVEVLLNDKWLEMGGSGLFRPEVTAPFDVHDPVLAWGQGLERIAMIMYGIDDIRQLYESDLEWLRNRPLR</sequence>
<keyword evidence="5" id="KW-0648">Protein biosynthesis</keyword>
<dbReference type="EMBL" id="BARU01007287">
    <property type="protein sequence ID" value="GAH43619.1"/>
    <property type="molecule type" value="Genomic_DNA"/>
</dbReference>
<dbReference type="GO" id="GO:0004826">
    <property type="term" value="F:phenylalanine-tRNA ligase activity"/>
    <property type="evidence" value="ECO:0007669"/>
    <property type="project" value="UniProtKB-EC"/>
</dbReference>
<keyword evidence="4" id="KW-0067">ATP-binding</keyword>
<dbReference type="InterPro" id="IPR045864">
    <property type="entry name" value="aa-tRNA-synth_II/BPL/LPL"/>
</dbReference>
<evidence type="ECO:0000256" key="5">
    <source>
        <dbReference type="ARBA" id="ARBA00022917"/>
    </source>
</evidence>
<dbReference type="AlphaFoldDB" id="X1GPT2"/>
<reference evidence="8" key="1">
    <citation type="journal article" date="2014" name="Front. Microbiol.">
        <title>High frequency of phylogenetically diverse reductive dehalogenase-homologous genes in deep subseafloor sedimentary metagenomes.</title>
        <authorList>
            <person name="Kawai M."/>
            <person name="Futagami T."/>
            <person name="Toyoda A."/>
            <person name="Takaki Y."/>
            <person name="Nishi S."/>
            <person name="Hori S."/>
            <person name="Arai W."/>
            <person name="Tsubouchi T."/>
            <person name="Morono Y."/>
            <person name="Uchiyama I."/>
            <person name="Ito T."/>
            <person name="Fujiyama A."/>
            <person name="Inagaki F."/>
            <person name="Takami H."/>
        </authorList>
    </citation>
    <scope>NUCLEOTIDE SEQUENCE</scope>
    <source>
        <strain evidence="8">Expedition CK06-06</strain>
    </source>
</reference>
<dbReference type="InterPro" id="IPR006195">
    <property type="entry name" value="aa-tRNA-synth_II"/>
</dbReference>
<dbReference type="GO" id="GO:0006432">
    <property type="term" value="P:phenylalanyl-tRNA aminoacylation"/>
    <property type="evidence" value="ECO:0007669"/>
    <property type="project" value="TreeGrafter"/>
</dbReference>
<protein>
    <recommendedName>
        <fullName evidence="1">phenylalanine--tRNA ligase</fullName>
        <ecNumber evidence="1">6.1.1.20</ecNumber>
    </recommendedName>
</protein>
<dbReference type="GO" id="GO:0005524">
    <property type="term" value="F:ATP binding"/>
    <property type="evidence" value="ECO:0007669"/>
    <property type="project" value="UniProtKB-KW"/>
</dbReference>
<dbReference type="PANTHER" id="PTHR11538">
    <property type="entry name" value="PHENYLALANYL-TRNA SYNTHETASE"/>
    <property type="match status" value="1"/>
</dbReference>